<name>D5SIW3_STRCL</name>
<proteinExistence type="predicted"/>
<keyword evidence="1" id="KW-0812">Transmembrane</keyword>
<accession>D5SIW3</accession>
<dbReference type="OrthoDB" id="3541216at2"/>
<reference evidence="2 3" key="1">
    <citation type="journal article" date="2010" name="Genome Biol. Evol.">
        <title>The sequence of a 1.8-mb bacterial linear plasmid reveals a rich evolutionary reservoir of secondary metabolic pathways.</title>
        <authorList>
            <person name="Medema M.H."/>
            <person name="Trefzer A."/>
            <person name="Kovalchuk A."/>
            <person name="van den Berg M."/>
            <person name="Mueller U."/>
            <person name="Heijne W."/>
            <person name="Wu L."/>
            <person name="Alam M.T."/>
            <person name="Ronning C.M."/>
            <person name="Nierman W.C."/>
            <person name="Bovenberg R.A.L."/>
            <person name="Breitling R."/>
            <person name="Takano E."/>
        </authorList>
    </citation>
    <scope>NUCLEOTIDE SEQUENCE [LARGE SCALE GENOMIC DNA]</scope>
    <source>
        <strain evidence="3">ATCC 27064 / DSM 738 / JCM 4710 / NBRC 13307 / NCIMB 12785 / NRRL 3585 / VKM Ac-602</strain>
        <plasmid evidence="2">pSCL4</plasmid>
    </source>
</reference>
<dbReference type="eggNOG" id="ENOG50344ST">
    <property type="taxonomic scope" value="Bacteria"/>
</dbReference>
<dbReference type="RefSeq" id="WP_003963050.1">
    <property type="nucleotide sequence ID" value="NZ_CM000914.1"/>
</dbReference>
<evidence type="ECO:0000313" key="2">
    <source>
        <dbReference type="EMBL" id="EFG03856.2"/>
    </source>
</evidence>
<sequence>MRETAVPNAEFQTAQAAPTARENQAAIVENGRMRKLWVPVAVNLLLGIPAVIPLFLAWYILTNGPLAALGWTMQNPNENDGMLLWLVIAAPVFCLFGLAWALANASLRRRTPVRPSRYWPVCAVASLAPFFVIFGLF</sequence>
<protein>
    <submittedName>
        <fullName evidence="2">Putative integral membrane protein</fullName>
    </submittedName>
</protein>
<dbReference type="GeneID" id="93733536"/>
<keyword evidence="1" id="KW-1133">Transmembrane helix</keyword>
<feature type="transmembrane region" description="Helical" evidence="1">
    <location>
        <begin position="36"/>
        <end position="61"/>
    </location>
</feature>
<dbReference type="EMBL" id="CM000914">
    <property type="protein sequence ID" value="EFG03856.2"/>
    <property type="molecule type" value="Genomic_DNA"/>
</dbReference>
<organism evidence="2 3">
    <name type="scientific">Streptomyces clavuligerus</name>
    <dbReference type="NCBI Taxonomy" id="1901"/>
    <lineage>
        <taxon>Bacteria</taxon>
        <taxon>Bacillati</taxon>
        <taxon>Actinomycetota</taxon>
        <taxon>Actinomycetes</taxon>
        <taxon>Kitasatosporales</taxon>
        <taxon>Streptomycetaceae</taxon>
        <taxon>Streptomyces</taxon>
    </lineage>
</organism>
<evidence type="ECO:0000313" key="3">
    <source>
        <dbReference type="Proteomes" id="UP000002357"/>
    </source>
</evidence>
<gene>
    <name evidence="2" type="ORF">SCLAV_p0366</name>
</gene>
<keyword evidence="3" id="KW-1185">Reference proteome</keyword>
<dbReference type="AlphaFoldDB" id="D5SIW3"/>
<feature type="transmembrane region" description="Helical" evidence="1">
    <location>
        <begin position="118"/>
        <end position="136"/>
    </location>
</feature>
<geneLocation type="plasmid" evidence="2 3">
    <name>pSCL4</name>
</geneLocation>
<keyword evidence="1" id="KW-0472">Membrane</keyword>
<keyword evidence="2" id="KW-0614">Plasmid</keyword>
<evidence type="ECO:0000256" key="1">
    <source>
        <dbReference type="SAM" id="Phobius"/>
    </source>
</evidence>
<dbReference type="Proteomes" id="UP000002357">
    <property type="component" value="Plasmid pSCL4"/>
</dbReference>
<feature type="transmembrane region" description="Helical" evidence="1">
    <location>
        <begin position="81"/>
        <end position="106"/>
    </location>
</feature>